<accession>T1DCH0</accession>
<evidence type="ECO:0000256" key="1">
    <source>
        <dbReference type="ARBA" id="ARBA00022679"/>
    </source>
</evidence>
<dbReference type="Gene3D" id="1.25.40.10">
    <property type="entry name" value="Tetratricopeptide repeat domain"/>
    <property type="match status" value="1"/>
</dbReference>
<dbReference type="Gene3D" id="3.40.50.300">
    <property type="entry name" value="P-loop containing nucleotide triphosphate hydrolases"/>
    <property type="match status" value="1"/>
</dbReference>
<dbReference type="AlphaFoldDB" id="T1DCH0"/>
<dbReference type="InterPro" id="IPR026634">
    <property type="entry name" value="TPST-like"/>
</dbReference>
<reference evidence="2" key="1">
    <citation type="submission" date="2013-08" db="EMBL/GenBank/DDBJ databases">
        <authorList>
            <person name="Mendez C."/>
            <person name="Richter M."/>
            <person name="Ferrer M."/>
            <person name="Sanchez J."/>
        </authorList>
    </citation>
    <scope>NUCLEOTIDE SEQUENCE</scope>
</reference>
<dbReference type="Pfam" id="PF14559">
    <property type="entry name" value="TPR_19"/>
    <property type="match status" value="1"/>
</dbReference>
<dbReference type="PANTHER" id="PTHR12788">
    <property type="entry name" value="PROTEIN-TYROSINE SULFOTRANSFERASE 2"/>
    <property type="match status" value="1"/>
</dbReference>
<proteinExistence type="predicted"/>
<dbReference type="GO" id="GO:0005794">
    <property type="term" value="C:Golgi apparatus"/>
    <property type="evidence" value="ECO:0007669"/>
    <property type="project" value="UniProtKB-ARBA"/>
</dbReference>
<dbReference type="PROSITE" id="PS50005">
    <property type="entry name" value="TPR"/>
    <property type="match status" value="1"/>
</dbReference>
<reference evidence="2" key="2">
    <citation type="journal article" date="2014" name="ISME J.">
        <title>Microbial stratification in low pH oxic and suboxic macroscopic growths along an acid mine drainage.</title>
        <authorList>
            <person name="Mendez-Garcia C."/>
            <person name="Mesa V."/>
            <person name="Sprenger R.R."/>
            <person name="Richter M."/>
            <person name="Diez M.S."/>
            <person name="Solano J."/>
            <person name="Bargiela R."/>
            <person name="Golyshina O.V."/>
            <person name="Manteca A."/>
            <person name="Ramos J.L."/>
            <person name="Gallego J.R."/>
            <person name="Llorente I."/>
            <person name="Martins Dos Santos V.A."/>
            <person name="Jensen O.N."/>
            <person name="Pelaez A.I."/>
            <person name="Sanchez J."/>
            <person name="Ferrer M."/>
        </authorList>
    </citation>
    <scope>NUCLEOTIDE SEQUENCE</scope>
</reference>
<dbReference type="SUPFAM" id="SSF52540">
    <property type="entry name" value="P-loop containing nucleoside triphosphate hydrolases"/>
    <property type="match status" value="1"/>
</dbReference>
<evidence type="ECO:0000313" key="2">
    <source>
        <dbReference type="EMBL" id="EQD79124.1"/>
    </source>
</evidence>
<dbReference type="PANTHER" id="PTHR12788:SF10">
    <property type="entry name" value="PROTEIN-TYROSINE SULFOTRANSFERASE"/>
    <property type="match status" value="1"/>
</dbReference>
<protein>
    <submittedName>
        <fullName evidence="2">TPR repeat-containing protein</fullName>
    </submittedName>
</protein>
<dbReference type="InterPro" id="IPR027417">
    <property type="entry name" value="P-loop_NTPase"/>
</dbReference>
<dbReference type="GO" id="GO:0008476">
    <property type="term" value="F:protein-tyrosine sulfotransferase activity"/>
    <property type="evidence" value="ECO:0007669"/>
    <property type="project" value="InterPro"/>
</dbReference>
<organism evidence="2">
    <name type="scientific">mine drainage metagenome</name>
    <dbReference type="NCBI Taxonomy" id="410659"/>
    <lineage>
        <taxon>unclassified sequences</taxon>
        <taxon>metagenomes</taxon>
        <taxon>ecological metagenomes</taxon>
    </lineage>
</organism>
<dbReference type="InterPro" id="IPR011990">
    <property type="entry name" value="TPR-like_helical_dom_sf"/>
</dbReference>
<gene>
    <name evidence="2" type="ORF">B1B_00363</name>
</gene>
<name>T1DCH0_9ZZZZ</name>
<keyword evidence="1" id="KW-0808">Transferase</keyword>
<comment type="caution">
    <text evidence="2">The sequence shown here is derived from an EMBL/GenBank/DDBJ whole genome shotgun (WGS) entry which is preliminary data.</text>
</comment>
<dbReference type="SMART" id="SM00028">
    <property type="entry name" value="TPR"/>
    <property type="match status" value="5"/>
</dbReference>
<dbReference type="EMBL" id="AUZY01000276">
    <property type="protein sequence ID" value="EQD79124.1"/>
    <property type="molecule type" value="Genomic_DNA"/>
</dbReference>
<dbReference type="InterPro" id="IPR019734">
    <property type="entry name" value="TPR_rpt"/>
</dbReference>
<sequence length="619" mass="70182">MNRPASRLLTRASLTQGLREAVALMQRGRYEDAERIFTPLIAQPVDFPPLLHFAGLNAIELGRSEEGLNLLRRSIERAPNDPAFRANFTTALVRLKRFDEAEPLLRALRREDPRNPKHAFALANLLHLTARDGESVAHWQDCLALAPDWAQAWLGLGESMGELGDLTGADQAYARAQALLPKDPLLRVTRADLLAQDEQGAGDPETARRLYEEACKLMPHFAPAEAGLASLEGQAGAFETALGRLRSLLERDPHAYFAAWLMARFKTYRADDPDRTLIERVVSEAEREPAHEMAHQAFFGWGKVLEDCGEYDQAWSAFSTGHALKPVNRAYRETVQRQYMRLLLKSTDASFLERYRLTEPEPVRPVYIVGMPRSGTTLIEQMLSAHYDIASCGEMVALQSALCRGLEIPDIGQLPFALNPLKPAAWRHLRSEVDRLYAERSQNRKVLTDKMPSNFMNLGFLTALYPNARVIHIQREARDTCVSCYTTLFRSSQRFTSNLTHLGRYFRMYEAIMDYWRSILPATTLLEIRYETLVGNPRESLERILDFIGLPWQEDCLYPERSDRRILTASLFQARQPIRTSSIGRWQHYARYLGPLEAALAIVSPLEDPPAIDANPVPE</sequence>
<dbReference type="Pfam" id="PF13469">
    <property type="entry name" value="Sulfotransfer_3"/>
    <property type="match status" value="1"/>
</dbReference>
<dbReference type="SUPFAM" id="SSF48452">
    <property type="entry name" value="TPR-like"/>
    <property type="match status" value="2"/>
</dbReference>